<comment type="pathway">
    <text evidence="8">Porphyrin-containing compound metabolism; siroheme biosynthesis; precorrin-2 from uroporphyrinogen III: step 1/1.</text>
</comment>
<comment type="caution">
    <text evidence="12">The sequence shown here is derived from an EMBL/GenBank/DDBJ whole genome shotgun (WGS) entry which is preliminary data.</text>
</comment>
<dbReference type="AlphaFoldDB" id="A0A7C9UY35"/>
<dbReference type="InterPro" id="IPR006366">
    <property type="entry name" value="CobA/CysG_C"/>
</dbReference>
<evidence type="ECO:0000256" key="3">
    <source>
        <dbReference type="ARBA" id="ARBA00022573"/>
    </source>
</evidence>
<dbReference type="GO" id="GO:0009236">
    <property type="term" value="P:cobalamin biosynthetic process"/>
    <property type="evidence" value="ECO:0007669"/>
    <property type="project" value="UniProtKB-KW"/>
</dbReference>
<evidence type="ECO:0000259" key="11">
    <source>
        <dbReference type="Pfam" id="PF00590"/>
    </source>
</evidence>
<dbReference type="InterPro" id="IPR035996">
    <property type="entry name" value="4pyrrol_Methylase_sf"/>
</dbReference>
<dbReference type="PROSITE" id="PS00839">
    <property type="entry name" value="SUMT_1"/>
    <property type="match status" value="1"/>
</dbReference>
<evidence type="ECO:0000256" key="7">
    <source>
        <dbReference type="ARBA" id="ARBA00023244"/>
    </source>
</evidence>
<dbReference type="InterPro" id="IPR014776">
    <property type="entry name" value="4pyrrole_Mease_sub2"/>
</dbReference>
<gene>
    <name evidence="12" type="primary">cobA</name>
    <name evidence="12" type="ORF">G4223_15360</name>
</gene>
<keyword evidence="7" id="KW-0627">Porphyrin biosynthesis</keyword>
<dbReference type="NCBIfam" id="NF004790">
    <property type="entry name" value="PRK06136.1"/>
    <property type="match status" value="1"/>
</dbReference>
<evidence type="ECO:0000313" key="12">
    <source>
        <dbReference type="EMBL" id="NFV81490.1"/>
    </source>
</evidence>
<reference evidence="12 13" key="1">
    <citation type="submission" date="2020-02" db="EMBL/GenBank/DDBJ databases">
        <authorList>
            <person name="Dziuba M."/>
            <person name="Kuznetsov B."/>
            <person name="Mardanov A."/>
            <person name="Ravin N."/>
            <person name="Grouzdev D."/>
        </authorList>
    </citation>
    <scope>NUCLEOTIDE SEQUENCE [LARGE SCALE GENOMIC DNA]</scope>
    <source>
        <strain evidence="12 13">SpK</strain>
    </source>
</reference>
<evidence type="ECO:0000256" key="5">
    <source>
        <dbReference type="ARBA" id="ARBA00022679"/>
    </source>
</evidence>
<comment type="pathway">
    <text evidence="9">Cofactor biosynthesis; adenosylcobalamin biosynthesis; precorrin-2 from uroporphyrinogen III: step 1/1.</text>
</comment>
<evidence type="ECO:0000256" key="2">
    <source>
        <dbReference type="ARBA" id="ARBA00012162"/>
    </source>
</evidence>
<sequence>MTDHPDDRSSPPGLVSLVGAGPGDPDLLTVKALRLIRAARVVVFDRLVSVEIMALAPPDAELIYAGKQTDAHHLPQHELNALLIELARSGRDVVRLKGGDPLVFGRGSEEALALAEAGVPFEIVPGISSASGCTTYAGIPLTHRGLAKGVRLVTGHWREGQALDYDWHLLADPDCTLVIYMGLTHLKEIARRMIEAGLATDTPAAAVENGTTPRQRRVIGTLGDLPDLVAMAGLRPPTLIIVGKVVSLAGSLDWYGTRSAEANTT</sequence>
<keyword evidence="5 10" id="KW-0808">Transferase</keyword>
<dbReference type="PROSITE" id="PS00840">
    <property type="entry name" value="SUMT_2"/>
    <property type="match status" value="1"/>
</dbReference>
<dbReference type="UniPathway" id="UPA00262">
    <property type="reaction ID" value="UER00211"/>
</dbReference>
<evidence type="ECO:0000256" key="4">
    <source>
        <dbReference type="ARBA" id="ARBA00022603"/>
    </source>
</evidence>
<dbReference type="EC" id="2.1.1.107" evidence="2"/>
<name>A0A7C9UY35_9PROT</name>
<dbReference type="InterPro" id="IPR003043">
    <property type="entry name" value="Uropor_MeTrfase_CS"/>
</dbReference>
<evidence type="ECO:0000313" key="13">
    <source>
        <dbReference type="Proteomes" id="UP000480684"/>
    </source>
</evidence>
<dbReference type="SUPFAM" id="SSF53790">
    <property type="entry name" value="Tetrapyrrole methylase"/>
    <property type="match status" value="1"/>
</dbReference>
<accession>A0A7C9UY35</accession>
<keyword evidence="3" id="KW-0169">Cobalamin biosynthesis</keyword>
<dbReference type="GO" id="GO:0004851">
    <property type="term" value="F:uroporphyrin-III C-methyltransferase activity"/>
    <property type="evidence" value="ECO:0007669"/>
    <property type="project" value="UniProtKB-EC"/>
</dbReference>
<dbReference type="Pfam" id="PF00590">
    <property type="entry name" value="TP_methylase"/>
    <property type="match status" value="1"/>
</dbReference>
<dbReference type="PANTHER" id="PTHR45790">
    <property type="entry name" value="SIROHEME SYNTHASE-RELATED"/>
    <property type="match status" value="1"/>
</dbReference>
<keyword evidence="4 10" id="KW-0489">Methyltransferase</keyword>
<evidence type="ECO:0000256" key="1">
    <source>
        <dbReference type="ARBA" id="ARBA00005879"/>
    </source>
</evidence>
<dbReference type="FunFam" id="3.40.1010.10:FF:000001">
    <property type="entry name" value="Siroheme synthase"/>
    <property type="match status" value="1"/>
</dbReference>
<organism evidence="12 13">
    <name type="scientific">Magnetospirillum aberrantis SpK</name>
    <dbReference type="NCBI Taxonomy" id="908842"/>
    <lineage>
        <taxon>Bacteria</taxon>
        <taxon>Pseudomonadati</taxon>
        <taxon>Pseudomonadota</taxon>
        <taxon>Alphaproteobacteria</taxon>
        <taxon>Rhodospirillales</taxon>
        <taxon>Rhodospirillaceae</taxon>
        <taxon>Magnetospirillum</taxon>
    </lineage>
</organism>
<dbReference type="NCBIfam" id="TIGR01469">
    <property type="entry name" value="cobA_cysG_Cterm"/>
    <property type="match status" value="1"/>
</dbReference>
<dbReference type="InterPro" id="IPR014777">
    <property type="entry name" value="4pyrrole_Mease_sub1"/>
</dbReference>
<dbReference type="FunFam" id="3.30.950.10:FF:000001">
    <property type="entry name" value="Siroheme synthase"/>
    <property type="match status" value="1"/>
</dbReference>
<dbReference type="Gene3D" id="3.40.1010.10">
    <property type="entry name" value="Cobalt-precorrin-4 Transmethylase, Domain 1"/>
    <property type="match status" value="1"/>
</dbReference>
<dbReference type="CDD" id="cd11642">
    <property type="entry name" value="SUMT"/>
    <property type="match status" value="1"/>
</dbReference>
<dbReference type="GO" id="GO:0019354">
    <property type="term" value="P:siroheme biosynthetic process"/>
    <property type="evidence" value="ECO:0007669"/>
    <property type="project" value="UniProtKB-UniPathway"/>
</dbReference>
<evidence type="ECO:0000256" key="6">
    <source>
        <dbReference type="ARBA" id="ARBA00022691"/>
    </source>
</evidence>
<evidence type="ECO:0000256" key="9">
    <source>
        <dbReference type="ARBA" id="ARBA00060548"/>
    </source>
</evidence>
<dbReference type="InterPro" id="IPR050161">
    <property type="entry name" value="Siro_Cobalamin_biosynth"/>
</dbReference>
<evidence type="ECO:0000256" key="10">
    <source>
        <dbReference type="RuleBase" id="RU003960"/>
    </source>
</evidence>
<dbReference type="EMBL" id="JAAIYP010000040">
    <property type="protein sequence ID" value="NFV81490.1"/>
    <property type="molecule type" value="Genomic_DNA"/>
</dbReference>
<keyword evidence="6" id="KW-0949">S-adenosyl-L-methionine</keyword>
<dbReference type="PANTHER" id="PTHR45790:SF3">
    <property type="entry name" value="S-ADENOSYL-L-METHIONINE-DEPENDENT UROPORPHYRINOGEN III METHYLTRANSFERASE, CHLOROPLASTIC"/>
    <property type="match status" value="1"/>
</dbReference>
<feature type="domain" description="Tetrapyrrole methylase" evidence="11">
    <location>
        <begin position="15"/>
        <end position="225"/>
    </location>
</feature>
<evidence type="ECO:0000256" key="8">
    <source>
        <dbReference type="ARBA" id="ARBA00025705"/>
    </source>
</evidence>
<comment type="similarity">
    <text evidence="1 10">Belongs to the precorrin methyltransferase family.</text>
</comment>
<dbReference type="Proteomes" id="UP000480684">
    <property type="component" value="Unassembled WGS sequence"/>
</dbReference>
<dbReference type="Gene3D" id="3.30.950.10">
    <property type="entry name" value="Methyltransferase, Cobalt-precorrin-4 Transmethylase, Domain 2"/>
    <property type="match status" value="1"/>
</dbReference>
<dbReference type="InterPro" id="IPR000878">
    <property type="entry name" value="4pyrrol_Mease"/>
</dbReference>
<keyword evidence="13" id="KW-1185">Reference proteome</keyword>
<protein>
    <recommendedName>
        <fullName evidence="2">uroporphyrinogen-III C-methyltransferase</fullName>
        <ecNumber evidence="2">2.1.1.107</ecNumber>
    </recommendedName>
</protein>
<dbReference type="GO" id="GO:0032259">
    <property type="term" value="P:methylation"/>
    <property type="evidence" value="ECO:0007669"/>
    <property type="project" value="UniProtKB-KW"/>
</dbReference>
<proteinExistence type="inferred from homology"/>